<protein>
    <submittedName>
        <fullName evidence="1">Uncharacterized protein</fullName>
    </submittedName>
</protein>
<sequence>MTIRFTGVLSLLLR</sequence>
<comment type="caution">
    <text evidence="1">The sequence shown here is derived from an EMBL/GenBank/DDBJ whole genome shotgun (WGS) entry which is preliminary data.</text>
</comment>
<reference evidence="2" key="1">
    <citation type="journal article" date="2013" name="Mol. Plant Microbe Interact.">
        <title>Global aspects of pacC regulation of pathogenicity genes in Colletotrichum gloeosporioides as revealed by transcriptome analysis.</title>
        <authorList>
            <person name="Alkan N."/>
            <person name="Meng X."/>
            <person name="Friedlander G."/>
            <person name="Reuveni E."/>
            <person name="Sukno S."/>
            <person name="Sherman A."/>
            <person name="Thon M."/>
            <person name="Fluhr R."/>
            <person name="Prusky D."/>
        </authorList>
    </citation>
    <scope>NUCLEOTIDE SEQUENCE [LARGE SCALE GENOMIC DNA]</scope>
    <source>
        <strain evidence="2">Cg-14</strain>
    </source>
</reference>
<organism evidence="1 2">
    <name type="scientific">Colletotrichum gloeosporioides (strain Cg-14)</name>
    <name type="common">Anthracnose fungus</name>
    <name type="synonym">Glomerella cingulata</name>
    <dbReference type="NCBI Taxonomy" id="1237896"/>
    <lineage>
        <taxon>Eukaryota</taxon>
        <taxon>Fungi</taxon>
        <taxon>Dikarya</taxon>
        <taxon>Ascomycota</taxon>
        <taxon>Pezizomycotina</taxon>
        <taxon>Sordariomycetes</taxon>
        <taxon>Hypocreomycetidae</taxon>
        <taxon>Glomerellales</taxon>
        <taxon>Glomerellaceae</taxon>
        <taxon>Colletotrichum</taxon>
        <taxon>Colletotrichum gloeosporioides species complex</taxon>
    </lineage>
</organism>
<accession>T0K4D6</accession>
<dbReference type="HOGENOM" id="CLU_3435049_0_0_1"/>
<dbReference type="Proteomes" id="UP000015530">
    <property type="component" value="Unassembled WGS sequence"/>
</dbReference>
<proteinExistence type="predicted"/>
<dbReference type="EMBL" id="AMYD01003281">
    <property type="protein sequence ID" value="EQB46734.1"/>
    <property type="molecule type" value="Genomic_DNA"/>
</dbReference>
<evidence type="ECO:0000313" key="1">
    <source>
        <dbReference type="EMBL" id="EQB46734.1"/>
    </source>
</evidence>
<name>T0K4D6_COLGC</name>
<evidence type="ECO:0000313" key="2">
    <source>
        <dbReference type="Proteomes" id="UP000015530"/>
    </source>
</evidence>
<gene>
    <name evidence="1" type="ORF">CGLO_14197</name>
</gene>